<dbReference type="AlphaFoldDB" id="A0AAD8PQ32"/>
<evidence type="ECO:0000313" key="1">
    <source>
        <dbReference type="EMBL" id="KAK1574329.1"/>
    </source>
</evidence>
<dbReference type="Proteomes" id="UP001230504">
    <property type="component" value="Unassembled WGS sequence"/>
</dbReference>
<sequence length="72" mass="7503">MELLEEAEDDASALDSWLVNVLVDAGNEVVGSTVVLANVVAGVCMYTVPGWVPLGWTTETVVDPVGTLVVSV</sequence>
<evidence type="ECO:0000313" key="2">
    <source>
        <dbReference type="Proteomes" id="UP001230504"/>
    </source>
</evidence>
<dbReference type="EMBL" id="JAHLJV010000077">
    <property type="protein sequence ID" value="KAK1574329.1"/>
    <property type="molecule type" value="Genomic_DNA"/>
</dbReference>
<protein>
    <submittedName>
        <fullName evidence="1">Uncharacterized protein</fullName>
    </submittedName>
</protein>
<dbReference type="GeneID" id="85443045"/>
<name>A0AAD8PQ32_9PEZI</name>
<proteinExistence type="predicted"/>
<dbReference type="RefSeq" id="XP_060409866.1">
    <property type="nucleotide sequence ID" value="XM_060558805.1"/>
</dbReference>
<keyword evidence="2" id="KW-1185">Reference proteome</keyword>
<accession>A0AAD8PQ32</accession>
<reference evidence="1" key="1">
    <citation type="submission" date="2021-06" db="EMBL/GenBank/DDBJ databases">
        <title>Comparative genomics, transcriptomics and evolutionary studies reveal genomic signatures of adaptation to plant cell wall in hemibiotrophic fungi.</title>
        <authorList>
            <consortium name="DOE Joint Genome Institute"/>
            <person name="Baroncelli R."/>
            <person name="Diaz J.F."/>
            <person name="Benocci T."/>
            <person name="Peng M."/>
            <person name="Battaglia E."/>
            <person name="Haridas S."/>
            <person name="Andreopoulos W."/>
            <person name="Labutti K."/>
            <person name="Pangilinan J."/>
            <person name="Floch G.L."/>
            <person name="Makela M.R."/>
            <person name="Henrissat B."/>
            <person name="Grigoriev I.V."/>
            <person name="Crouch J.A."/>
            <person name="De Vries R.P."/>
            <person name="Sukno S.A."/>
            <person name="Thon M.R."/>
        </authorList>
    </citation>
    <scope>NUCLEOTIDE SEQUENCE</scope>
    <source>
        <strain evidence="1">CBS 125086</strain>
    </source>
</reference>
<comment type="caution">
    <text evidence="1">The sequence shown here is derived from an EMBL/GenBank/DDBJ whole genome shotgun (WGS) entry which is preliminary data.</text>
</comment>
<organism evidence="1 2">
    <name type="scientific">Colletotrichum navitas</name>
    <dbReference type="NCBI Taxonomy" id="681940"/>
    <lineage>
        <taxon>Eukaryota</taxon>
        <taxon>Fungi</taxon>
        <taxon>Dikarya</taxon>
        <taxon>Ascomycota</taxon>
        <taxon>Pezizomycotina</taxon>
        <taxon>Sordariomycetes</taxon>
        <taxon>Hypocreomycetidae</taxon>
        <taxon>Glomerellales</taxon>
        <taxon>Glomerellaceae</taxon>
        <taxon>Colletotrichum</taxon>
        <taxon>Colletotrichum graminicola species complex</taxon>
    </lineage>
</organism>
<gene>
    <name evidence="1" type="ORF">LY79DRAFT_566327</name>
</gene>